<accession>A0A0F9QY65</accession>
<evidence type="ECO:0000259" key="1">
    <source>
        <dbReference type="Pfam" id="PF25608"/>
    </source>
</evidence>
<dbReference type="AlphaFoldDB" id="A0A0F9QY65"/>
<name>A0A0F9QY65_9ZZZZ</name>
<feature type="domain" description="Nal1 N-terminal" evidence="1">
    <location>
        <begin position="14"/>
        <end position="69"/>
    </location>
</feature>
<proteinExistence type="predicted"/>
<reference evidence="2" key="1">
    <citation type="journal article" date="2015" name="Nature">
        <title>Complex archaea that bridge the gap between prokaryotes and eukaryotes.</title>
        <authorList>
            <person name="Spang A."/>
            <person name="Saw J.H."/>
            <person name="Jorgensen S.L."/>
            <person name="Zaremba-Niedzwiedzka K."/>
            <person name="Martijn J."/>
            <person name="Lind A.E."/>
            <person name="van Eijk R."/>
            <person name="Schleper C."/>
            <person name="Guy L."/>
            <person name="Ettema T.J."/>
        </authorList>
    </citation>
    <scope>NUCLEOTIDE SEQUENCE</scope>
</reference>
<gene>
    <name evidence="2" type="ORF">LCGC14_0718720</name>
</gene>
<sequence>MVTIEEVRSIKEKYESELMKRSGVTGCGIGYKYGDGKKTNELCIVCYVKEKIPEKKLEKKDIIPKIIEGISIDVVESGEIRAL</sequence>
<dbReference type="InterPro" id="IPR057905">
    <property type="entry name" value="Nal1_N"/>
</dbReference>
<evidence type="ECO:0000313" key="2">
    <source>
        <dbReference type="EMBL" id="KKN41907.1"/>
    </source>
</evidence>
<dbReference type="EMBL" id="LAZR01001617">
    <property type="protein sequence ID" value="KKN41907.1"/>
    <property type="molecule type" value="Genomic_DNA"/>
</dbReference>
<organism evidence="2">
    <name type="scientific">marine sediment metagenome</name>
    <dbReference type="NCBI Taxonomy" id="412755"/>
    <lineage>
        <taxon>unclassified sequences</taxon>
        <taxon>metagenomes</taxon>
        <taxon>ecological metagenomes</taxon>
    </lineage>
</organism>
<dbReference type="Pfam" id="PF25608">
    <property type="entry name" value="NAL1_N"/>
    <property type="match status" value="1"/>
</dbReference>
<comment type="caution">
    <text evidence="2">The sequence shown here is derived from an EMBL/GenBank/DDBJ whole genome shotgun (WGS) entry which is preliminary data.</text>
</comment>
<protein>
    <recommendedName>
        <fullName evidence="1">Nal1 N-terminal domain-containing protein</fullName>
    </recommendedName>
</protein>